<keyword evidence="6 7" id="KW-0472">Membrane</keyword>
<dbReference type="Gene3D" id="1.10.3720.10">
    <property type="entry name" value="MetI-like"/>
    <property type="match status" value="1"/>
</dbReference>
<proteinExistence type="inferred from homology"/>
<sequence length="288" mass="30113">MRRGEKRGPGPGAGRGARRAPGRRGLPSTVVGIVLLAVMLFPVYWMVNTSLQPAGGIVRGDWFPAAPDLGGYATALRDQGGHLVTSLVVSLGSVALSLGLAAPAAYGLTLLRARRIRLVLLGVLVTQMVPGIVVADTLYGAYAELGLLNSSPGLVLADSTAGVPFAIVVLHTFMRTIPREIVEAARMDGAGRLRVFRSVVLPLSVNALVTAGVFTFLFTWGDFLFALTLTTSGPVRPITLGVYDYLGAHTGQWNAVMATAVLASVPAALLLVVAQRFVTSGATRGADR</sequence>
<feature type="region of interest" description="Disordered" evidence="8">
    <location>
        <begin position="1"/>
        <end position="22"/>
    </location>
</feature>
<keyword evidence="2 7" id="KW-0813">Transport</keyword>
<feature type="transmembrane region" description="Helical" evidence="7">
    <location>
        <begin position="25"/>
        <end position="47"/>
    </location>
</feature>
<feature type="domain" description="ABC transmembrane type-1" evidence="9">
    <location>
        <begin position="83"/>
        <end position="274"/>
    </location>
</feature>
<name>A0A160P060_STRLU</name>
<evidence type="ECO:0000256" key="8">
    <source>
        <dbReference type="SAM" id="MobiDB-lite"/>
    </source>
</evidence>
<comment type="subcellular location">
    <subcellularLocation>
        <location evidence="1 7">Cell membrane</location>
        <topology evidence="1 7">Multi-pass membrane protein</topology>
    </subcellularLocation>
</comment>
<evidence type="ECO:0000256" key="5">
    <source>
        <dbReference type="ARBA" id="ARBA00022989"/>
    </source>
</evidence>
<dbReference type="CDD" id="cd06261">
    <property type="entry name" value="TM_PBP2"/>
    <property type="match status" value="1"/>
</dbReference>
<organism evidence="10 11">
    <name type="scientific">Streptomyces laurentii</name>
    <dbReference type="NCBI Taxonomy" id="39478"/>
    <lineage>
        <taxon>Bacteria</taxon>
        <taxon>Bacillati</taxon>
        <taxon>Actinomycetota</taxon>
        <taxon>Actinomycetes</taxon>
        <taxon>Kitasatosporales</taxon>
        <taxon>Streptomycetaceae</taxon>
        <taxon>Streptomyces</taxon>
    </lineage>
</organism>
<dbReference type="Pfam" id="PF00528">
    <property type="entry name" value="BPD_transp_1"/>
    <property type="match status" value="1"/>
</dbReference>
<keyword evidence="5 7" id="KW-1133">Transmembrane helix</keyword>
<dbReference type="PROSITE" id="PS50928">
    <property type="entry name" value="ABC_TM1"/>
    <property type="match status" value="1"/>
</dbReference>
<dbReference type="EMBL" id="AP017424">
    <property type="protein sequence ID" value="BAU83936.1"/>
    <property type="molecule type" value="Genomic_DNA"/>
</dbReference>
<dbReference type="PANTHER" id="PTHR32243:SF18">
    <property type="entry name" value="INNER MEMBRANE ABC TRANSPORTER PERMEASE PROTEIN YCJP"/>
    <property type="match status" value="1"/>
</dbReference>
<keyword evidence="3" id="KW-1003">Cell membrane</keyword>
<dbReference type="SUPFAM" id="SSF161098">
    <property type="entry name" value="MetI-like"/>
    <property type="match status" value="1"/>
</dbReference>
<evidence type="ECO:0000256" key="6">
    <source>
        <dbReference type="ARBA" id="ARBA00023136"/>
    </source>
</evidence>
<dbReference type="InterPro" id="IPR000515">
    <property type="entry name" value="MetI-like"/>
</dbReference>
<feature type="transmembrane region" description="Helical" evidence="7">
    <location>
        <begin position="154"/>
        <end position="174"/>
    </location>
</feature>
<evidence type="ECO:0000313" key="11">
    <source>
        <dbReference type="Proteomes" id="UP000217676"/>
    </source>
</evidence>
<comment type="similarity">
    <text evidence="7">Belongs to the binding-protein-dependent transport system permease family.</text>
</comment>
<dbReference type="GO" id="GO:0055085">
    <property type="term" value="P:transmembrane transport"/>
    <property type="evidence" value="ECO:0007669"/>
    <property type="project" value="InterPro"/>
</dbReference>
<keyword evidence="11" id="KW-1185">Reference proteome</keyword>
<protein>
    <submittedName>
        <fullName evidence="10">Sugar ABC transporter permease</fullName>
    </submittedName>
</protein>
<evidence type="ECO:0000256" key="7">
    <source>
        <dbReference type="RuleBase" id="RU363032"/>
    </source>
</evidence>
<dbReference type="PANTHER" id="PTHR32243">
    <property type="entry name" value="MALTOSE TRANSPORT SYSTEM PERMEASE-RELATED"/>
    <property type="match status" value="1"/>
</dbReference>
<accession>A0A160P060</accession>
<dbReference type="InterPro" id="IPR035906">
    <property type="entry name" value="MetI-like_sf"/>
</dbReference>
<feature type="transmembrane region" description="Helical" evidence="7">
    <location>
        <begin position="253"/>
        <end position="274"/>
    </location>
</feature>
<feature type="transmembrane region" description="Helical" evidence="7">
    <location>
        <begin position="83"/>
        <end position="106"/>
    </location>
</feature>
<feature type="transmembrane region" description="Helical" evidence="7">
    <location>
        <begin position="118"/>
        <end position="142"/>
    </location>
</feature>
<evidence type="ECO:0000256" key="3">
    <source>
        <dbReference type="ARBA" id="ARBA00022475"/>
    </source>
</evidence>
<dbReference type="AlphaFoldDB" id="A0A160P060"/>
<gene>
    <name evidence="10" type="ORF">SLA_3021</name>
</gene>
<dbReference type="GO" id="GO:0005886">
    <property type="term" value="C:plasma membrane"/>
    <property type="evidence" value="ECO:0007669"/>
    <property type="project" value="UniProtKB-SubCell"/>
</dbReference>
<dbReference type="InterPro" id="IPR050901">
    <property type="entry name" value="BP-dep_ABC_trans_perm"/>
</dbReference>
<evidence type="ECO:0000313" key="10">
    <source>
        <dbReference type="EMBL" id="BAU83936.1"/>
    </source>
</evidence>
<evidence type="ECO:0000259" key="9">
    <source>
        <dbReference type="PROSITE" id="PS50928"/>
    </source>
</evidence>
<evidence type="ECO:0000256" key="4">
    <source>
        <dbReference type="ARBA" id="ARBA00022692"/>
    </source>
</evidence>
<reference evidence="10 11" key="1">
    <citation type="journal article" date="2016" name="Genome Announc.">
        <title>Complete Genome Sequence of Thiostrepton-Producing Streptomyces laurentii ATCC 31255.</title>
        <authorList>
            <person name="Doi K."/>
            <person name="Fujino Y."/>
            <person name="Nagayoshi Y."/>
            <person name="Ohshima T."/>
            <person name="Ogata S."/>
        </authorList>
    </citation>
    <scope>NUCLEOTIDE SEQUENCE [LARGE SCALE GENOMIC DNA]</scope>
    <source>
        <strain evidence="10 11">ATCC 31255</strain>
    </source>
</reference>
<dbReference type="KEGG" id="slau:SLA_3021"/>
<dbReference type="Proteomes" id="UP000217676">
    <property type="component" value="Chromosome"/>
</dbReference>
<evidence type="ECO:0000256" key="2">
    <source>
        <dbReference type="ARBA" id="ARBA00022448"/>
    </source>
</evidence>
<evidence type="ECO:0000256" key="1">
    <source>
        <dbReference type="ARBA" id="ARBA00004651"/>
    </source>
</evidence>
<feature type="transmembrane region" description="Helical" evidence="7">
    <location>
        <begin position="195"/>
        <end position="220"/>
    </location>
</feature>
<keyword evidence="4 7" id="KW-0812">Transmembrane</keyword>